<evidence type="ECO:0000313" key="3">
    <source>
        <dbReference type="WBParaSite" id="SBAD_0000042501-mRNA-1"/>
    </source>
</evidence>
<dbReference type="EMBL" id="UZAM01000976">
    <property type="protein sequence ID" value="VDO83230.1"/>
    <property type="molecule type" value="Genomic_DNA"/>
</dbReference>
<evidence type="ECO:0000313" key="2">
    <source>
        <dbReference type="Proteomes" id="UP000270296"/>
    </source>
</evidence>
<gene>
    <name evidence="1" type="ORF">SBAD_LOCUS406</name>
</gene>
<reference evidence="1 2" key="2">
    <citation type="submission" date="2018-11" db="EMBL/GenBank/DDBJ databases">
        <authorList>
            <consortium name="Pathogen Informatics"/>
        </authorList>
    </citation>
    <scope>NUCLEOTIDE SEQUENCE [LARGE SCALE GENOMIC DNA]</scope>
</reference>
<reference evidence="3" key="1">
    <citation type="submission" date="2016-06" db="UniProtKB">
        <authorList>
            <consortium name="WormBaseParasite"/>
        </authorList>
    </citation>
    <scope>IDENTIFICATION</scope>
</reference>
<accession>A0A183I9W2</accession>
<dbReference type="Proteomes" id="UP000270296">
    <property type="component" value="Unassembled WGS sequence"/>
</dbReference>
<name>A0A183I9W2_9BILA</name>
<keyword evidence="2" id="KW-1185">Reference proteome</keyword>
<evidence type="ECO:0000313" key="1">
    <source>
        <dbReference type="EMBL" id="VDO83230.1"/>
    </source>
</evidence>
<proteinExistence type="predicted"/>
<dbReference type="WBParaSite" id="SBAD_0000042501-mRNA-1">
    <property type="protein sequence ID" value="SBAD_0000042501-mRNA-1"/>
    <property type="gene ID" value="SBAD_0000042501"/>
</dbReference>
<sequence>MQRERPERVASGIQRGSCGRCCRTAQARGECGFSHQGLFAIFYFENIN</sequence>
<organism evidence="3">
    <name type="scientific">Soboliphyme baturini</name>
    <dbReference type="NCBI Taxonomy" id="241478"/>
    <lineage>
        <taxon>Eukaryota</taxon>
        <taxon>Metazoa</taxon>
        <taxon>Ecdysozoa</taxon>
        <taxon>Nematoda</taxon>
        <taxon>Enoplea</taxon>
        <taxon>Dorylaimia</taxon>
        <taxon>Dioctophymatida</taxon>
        <taxon>Dioctophymatoidea</taxon>
        <taxon>Soboliphymatidae</taxon>
        <taxon>Soboliphyme</taxon>
    </lineage>
</organism>
<protein>
    <submittedName>
        <fullName evidence="1 3">Uncharacterized protein</fullName>
    </submittedName>
</protein>
<dbReference type="AlphaFoldDB" id="A0A183I9W2"/>